<dbReference type="PANTHER" id="PTHR10434:SF55">
    <property type="entry name" value="POSSIBLE ACYLTRANSFERASE"/>
    <property type="match status" value="1"/>
</dbReference>
<feature type="region of interest" description="Disordered" evidence="3">
    <location>
        <begin position="221"/>
        <end position="241"/>
    </location>
</feature>
<keyword evidence="2" id="KW-0012">Acyltransferase</keyword>
<dbReference type="Pfam" id="PF01553">
    <property type="entry name" value="Acyltransferase"/>
    <property type="match status" value="1"/>
</dbReference>
<comment type="caution">
    <text evidence="5">The sequence shown here is derived from an EMBL/GenBank/DDBJ whole genome shotgun (WGS) entry which is preliminary data.</text>
</comment>
<keyword evidence="6" id="KW-1185">Reference proteome</keyword>
<feature type="compositionally biased region" description="Basic and acidic residues" evidence="3">
    <location>
        <begin position="230"/>
        <end position="241"/>
    </location>
</feature>
<dbReference type="EMBL" id="BAABRR010000013">
    <property type="protein sequence ID" value="GAA5519777.1"/>
    <property type="molecule type" value="Genomic_DNA"/>
</dbReference>
<dbReference type="PANTHER" id="PTHR10434">
    <property type="entry name" value="1-ACYL-SN-GLYCEROL-3-PHOSPHATE ACYLTRANSFERASE"/>
    <property type="match status" value="1"/>
</dbReference>
<name>A0ABP9WIV8_9MICO</name>
<dbReference type="InterPro" id="IPR002123">
    <property type="entry name" value="Plipid/glycerol_acylTrfase"/>
</dbReference>
<accession>A0ABP9WIV8</accession>
<dbReference type="CDD" id="cd07989">
    <property type="entry name" value="LPLAT_AGPAT-like"/>
    <property type="match status" value="1"/>
</dbReference>
<evidence type="ECO:0000259" key="4">
    <source>
        <dbReference type="SMART" id="SM00563"/>
    </source>
</evidence>
<evidence type="ECO:0000313" key="6">
    <source>
        <dbReference type="Proteomes" id="UP001426770"/>
    </source>
</evidence>
<gene>
    <name evidence="5" type="ORF">Lsed01_02234</name>
</gene>
<evidence type="ECO:0000313" key="5">
    <source>
        <dbReference type="EMBL" id="GAA5519777.1"/>
    </source>
</evidence>
<protein>
    <recommendedName>
        <fullName evidence="4">Phospholipid/glycerol acyltransferase domain-containing protein</fullName>
    </recommendedName>
</protein>
<feature type="domain" description="Phospholipid/glycerol acyltransferase" evidence="4">
    <location>
        <begin position="40"/>
        <end position="158"/>
    </location>
</feature>
<evidence type="ECO:0000256" key="1">
    <source>
        <dbReference type="ARBA" id="ARBA00022679"/>
    </source>
</evidence>
<organism evidence="5 6">
    <name type="scientific">Demequina sediminis</name>
    <dbReference type="NCBI Taxonomy" id="1930058"/>
    <lineage>
        <taxon>Bacteria</taxon>
        <taxon>Bacillati</taxon>
        <taxon>Actinomycetota</taxon>
        <taxon>Actinomycetes</taxon>
        <taxon>Micrococcales</taxon>
        <taxon>Demequinaceae</taxon>
        <taxon>Demequina</taxon>
    </lineage>
</organism>
<evidence type="ECO:0000256" key="3">
    <source>
        <dbReference type="SAM" id="MobiDB-lite"/>
    </source>
</evidence>
<evidence type="ECO:0000256" key="2">
    <source>
        <dbReference type="ARBA" id="ARBA00023315"/>
    </source>
</evidence>
<reference evidence="5 6" key="1">
    <citation type="submission" date="2024-02" db="EMBL/GenBank/DDBJ databases">
        <title>Lysinimicrobium sediminis NBRC 112286.</title>
        <authorList>
            <person name="Ichikawa N."/>
            <person name="Katano-Makiyama Y."/>
            <person name="Hidaka K."/>
        </authorList>
    </citation>
    <scope>NUCLEOTIDE SEQUENCE [LARGE SCALE GENOMIC DNA]</scope>
    <source>
        <strain evidence="5 6">NBRC 112286</strain>
    </source>
</reference>
<proteinExistence type="predicted"/>
<dbReference type="SMART" id="SM00563">
    <property type="entry name" value="PlsC"/>
    <property type="match status" value="1"/>
</dbReference>
<dbReference type="RefSeq" id="WP_286215481.1">
    <property type="nucleotide sequence ID" value="NZ_AP027736.1"/>
</dbReference>
<dbReference type="Proteomes" id="UP001426770">
    <property type="component" value="Unassembled WGS sequence"/>
</dbReference>
<keyword evidence="1" id="KW-0808">Transferase</keyword>
<dbReference type="SUPFAM" id="SSF69593">
    <property type="entry name" value="Glycerol-3-phosphate (1)-acyltransferase"/>
    <property type="match status" value="1"/>
</dbReference>
<sequence>MPTQPTRFYRGGARFLQGLVTACTRKDWHGAEHLPSDTGFIAVSNHMTYADPITLAHFLYNNGHPPRFLAKSSLFEAPVIGPILRGFDQIPVYRGTSRAAEAVEAGVEVLRRGDMIAMFPEGTLTRDPDLWPMVARTGVARMALSTGVPVIPVAQWGAQRLLPRYGKLLRPIPRKTITVVAGPPVDLDDLRGGELDTATLRVATDRIMATLTSMVAEIRGETPPATPFDMRGKRDGRGGAR</sequence>